<dbReference type="Pfam" id="PF24408">
    <property type="entry name" value="wHTH-Calcineurin_assc"/>
    <property type="match status" value="1"/>
</dbReference>
<evidence type="ECO:0000259" key="5">
    <source>
        <dbReference type="Pfam" id="PF00149"/>
    </source>
</evidence>
<feature type="domain" description="Calcineurin" evidence="6">
    <location>
        <begin position="340"/>
        <end position="396"/>
    </location>
</feature>
<keyword evidence="3" id="KW-0408">Iron</keyword>
<feature type="domain" description="Calcineurin-like phosphoesterase" evidence="5">
    <location>
        <begin position="6"/>
        <end position="253"/>
    </location>
</feature>
<keyword evidence="2" id="KW-0378">Hydrolase</keyword>
<name>A0ABT8UPN5_9MYCO</name>
<dbReference type="InterPro" id="IPR050884">
    <property type="entry name" value="CNP_phosphodiesterase-III"/>
</dbReference>
<dbReference type="Gene3D" id="3.60.21.10">
    <property type="match status" value="1"/>
</dbReference>
<sequence length="426" mass="46148">MQRLTAVVVSDLHATSTQPGDSAGSWLTTHTPRNRREHPLVGLREYFEDAKMRADLLLVAGDICDKADGLALEGAWTDLAALADALGARLIATAGNHDLDSRHKSGDMDPRGALYDLVPPFPALDPESRDQFWAKNYSIVEGTESSATGNDGEGASVPWRVVTLNSAAFHGYAGGDGPELDHGRISPRTARRLRAELDAGQRAVVNILLVHHHLQQMPYVDTQERSMIQDVELLTQLLEDHSPWIVIHGHKHRARVMYAPGEGFSATIFSAGSLSAYPEGQNAGAGITNQAYILEFADQQTLDAYDLGVAGNFCSLQWVPGQGWRKATGISDFSLPGSGGFGWRAPTLAPLARRIARVMKQRALTKLPLGDLMELEPKLSYLSPTGISKLTEELKNVDATSHLKRDEYGEITEVVAVTQSSGGTPT</sequence>
<accession>A0ABT8UPN5</accession>
<comment type="similarity">
    <text evidence="4">Belongs to the cyclic nucleotide phosphodiesterase class-III family.</text>
</comment>
<evidence type="ECO:0000256" key="3">
    <source>
        <dbReference type="ARBA" id="ARBA00023004"/>
    </source>
</evidence>
<dbReference type="Proteomes" id="UP001168823">
    <property type="component" value="Unassembled WGS sequence"/>
</dbReference>
<dbReference type="RefSeq" id="WP_302916762.1">
    <property type="nucleotide sequence ID" value="NZ_JAUMSQ010000377.1"/>
</dbReference>
<organism evidence="7 8">
    <name type="scientific">Mycolicibacterium arseniciresistens</name>
    <dbReference type="NCBI Taxonomy" id="3062257"/>
    <lineage>
        <taxon>Bacteria</taxon>
        <taxon>Bacillati</taxon>
        <taxon>Actinomycetota</taxon>
        <taxon>Actinomycetes</taxon>
        <taxon>Mycobacteriales</taxon>
        <taxon>Mycobacteriaceae</taxon>
        <taxon>Mycolicibacterium</taxon>
    </lineage>
</organism>
<dbReference type="InterPro" id="IPR057846">
    <property type="entry name" value="wHTH-Calcineurin_assc"/>
</dbReference>
<dbReference type="Pfam" id="PF00149">
    <property type="entry name" value="Metallophos"/>
    <property type="match status" value="1"/>
</dbReference>
<evidence type="ECO:0000313" key="7">
    <source>
        <dbReference type="EMBL" id="MDO3639751.1"/>
    </source>
</evidence>
<evidence type="ECO:0000256" key="4">
    <source>
        <dbReference type="ARBA" id="ARBA00025742"/>
    </source>
</evidence>
<dbReference type="EMBL" id="JAUMSQ010000377">
    <property type="protein sequence ID" value="MDO3639751.1"/>
    <property type="molecule type" value="Genomic_DNA"/>
</dbReference>
<evidence type="ECO:0000259" key="6">
    <source>
        <dbReference type="Pfam" id="PF24408"/>
    </source>
</evidence>
<evidence type="ECO:0000256" key="1">
    <source>
        <dbReference type="ARBA" id="ARBA00022723"/>
    </source>
</evidence>
<proteinExistence type="inferred from homology"/>
<evidence type="ECO:0000313" key="8">
    <source>
        <dbReference type="Proteomes" id="UP001168823"/>
    </source>
</evidence>
<dbReference type="PANTHER" id="PTHR42988:SF2">
    <property type="entry name" value="CYCLIC NUCLEOTIDE PHOSPHODIESTERASE CBUA0032-RELATED"/>
    <property type="match status" value="1"/>
</dbReference>
<dbReference type="PANTHER" id="PTHR42988">
    <property type="entry name" value="PHOSPHOHYDROLASE"/>
    <property type="match status" value="1"/>
</dbReference>
<protein>
    <submittedName>
        <fullName evidence="7">Metallophosphoesterase</fullName>
    </submittedName>
</protein>
<dbReference type="SUPFAM" id="SSF56300">
    <property type="entry name" value="Metallo-dependent phosphatases"/>
    <property type="match status" value="1"/>
</dbReference>
<keyword evidence="1" id="KW-0479">Metal-binding</keyword>
<evidence type="ECO:0000256" key="2">
    <source>
        <dbReference type="ARBA" id="ARBA00022801"/>
    </source>
</evidence>
<keyword evidence="8" id="KW-1185">Reference proteome</keyword>
<dbReference type="InterPro" id="IPR004843">
    <property type="entry name" value="Calcineurin-like_PHP"/>
</dbReference>
<gene>
    <name evidence="7" type="ORF">Q2100_28680</name>
</gene>
<dbReference type="InterPro" id="IPR029052">
    <property type="entry name" value="Metallo-depent_PP-like"/>
</dbReference>
<comment type="caution">
    <text evidence="7">The sequence shown here is derived from an EMBL/GenBank/DDBJ whole genome shotgun (WGS) entry which is preliminary data.</text>
</comment>
<reference evidence="7" key="1">
    <citation type="submission" date="2023-07" db="EMBL/GenBank/DDBJ databases">
        <title>Mycolicibacterium sp. nov., a novel bacterial species.</title>
        <authorList>
            <person name="Cao Y."/>
        </authorList>
    </citation>
    <scope>NUCLEOTIDE SEQUENCE</scope>
    <source>
        <strain evidence="7">KC 300</strain>
    </source>
</reference>